<organism evidence="1 2">
    <name type="scientific">Spectribacter hydrogenoxidans</name>
    <dbReference type="NCBI Taxonomy" id="3075608"/>
    <lineage>
        <taxon>Bacteria</taxon>
        <taxon>Pseudomonadati</taxon>
        <taxon>Pseudomonadota</taxon>
        <taxon>Gammaproteobacteria</taxon>
        <taxon>Salinisphaerales</taxon>
        <taxon>Salinisphaeraceae</taxon>
        <taxon>Spectribacter</taxon>
    </lineage>
</organism>
<dbReference type="EMBL" id="JAVRIB010000021">
    <property type="protein sequence ID" value="MDT0636212.1"/>
    <property type="molecule type" value="Genomic_DNA"/>
</dbReference>
<sequence>MTPEHFQTLLDRRGTAIGTWPWRDRRAARRLLAQSADARDRLAEGEALDRALGGAGVAPVGPTLHARLTAIPGHHPPSVRPIAEPRPLWWAGATLATASLLTGLVLGTTLFAPTEDVVDIAGLAYGDTYLTELSQ</sequence>
<evidence type="ECO:0000313" key="2">
    <source>
        <dbReference type="Proteomes" id="UP001251857"/>
    </source>
</evidence>
<comment type="caution">
    <text evidence="1">The sequence shown here is derived from an EMBL/GenBank/DDBJ whole genome shotgun (WGS) entry which is preliminary data.</text>
</comment>
<dbReference type="RefSeq" id="WP_311654106.1">
    <property type="nucleotide sequence ID" value="NZ_JAVRIB010000021.1"/>
</dbReference>
<reference evidence="1 2" key="1">
    <citation type="submission" date="2023-09" db="EMBL/GenBank/DDBJ databases">
        <authorList>
            <person name="Rey-Velasco X."/>
        </authorList>
    </citation>
    <scope>NUCLEOTIDE SEQUENCE [LARGE SCALE GENOMIC DNA]</scope>
    <source>
        <strain evidence="1 2">W335</strain>
    </source>
</reference>
<dbReference type="Proteomes" id="UP001251857">
    <property type="component" value="Unassembled WGS sequence"/>
</dbReference>
<protein>
    <submittedName>
        <fullName evidence="1">Uncharacterized protein</fullName>
    </submittedName>
</protein>
<name>A0ABU3C3R8_9GAMM</name>
<proteinExistence type="predicted"/>
<gene>
    <name evidence="1" type="ORF">RM532_14765</name>
</gene>
<accession>A0ABU3C3R8</accession>
<evidence type="ECO:0000313" key="1">
    <source>
        <dbReference type="EMBL" id="MDT0636212.1"/>
    </source>
</evidence>
<keyword evidence="2" id="KW-1185">Reference proteome</keyword>